<dbReference type="PANTHER" id="PTHR10989:SF16">
    <property type="entry name" value="AT02829P-RELATED"/>
    <property type="match status" value="1"/>
</dbReference>
<keyword evidence="4 17" id="KW-0812">Transmembrane</keyword>
<evidence type="ECO:0008006" key="20">
    <source>
        <dbReference type="Google" id="ProtNLM"/>
    </source>
</evidence>
<sequence>MKKHDLFVLGLHSIWTATYAYAIYYDVNFVKIPGHNVAPRNYAGRWKYLTFWNAVLQVVFYGVCLVCDVISHKQLHRFKDFFFATIVFPLTLFVFLTFWGLYLVDRRLIFPVILDKYFPNWLNQVLHTMIVPTTLLELYLKPHKYPSRTTGTCALLLFITIYTYWTLHLAYFAGIWVYPIFEVLDWTQRAVFFLFGFVVFLSLYVIGEKLNASVWTKAKPKQHKTK</sequence>
<comment type="subcellular location">
    <subcellularLocation>
        <location evidence="2">Endomembrane system</location>
        <topology evidence="2">Multi-pass membrane protein</topology>
    </subcellularLocation>
</comment>
<comment type="catalytic activity">
    <reaction evidence="14">
        <text>13-(9Z-octadecenoyloxy)-octadecanoate + H2O = 13-hydroxy-octadecanoate + (9Z)-octadecenoate + H(+)</text>
        <dbReference type="Rhea" id="RHEA:52064"/>
        <dbReference type="ChEBI" id="CHEBI:15377"/>
        <dbReference type="ChEBI" id="CHEBI:15378"/>
        <dbReference type="ChEBI" id="CHEBI:30823"/>
        <dbReference type="ChEBI" id="CHEBI:136303"/>
        <dbReference type="ChEBI" id="CHEBI:136304"/>
    </reaction>
    <physiologicalReaction direction="left-to-right" evidence="14">
        <dbReference type="Rhea" id="RHEA:52065"/>
    </physiologicalReaction>
</comment>
<comment type="catalytic activity">
    <reaction evidence="11">
        <text>12-(9Z-octadecenoyloxy)-octadecanoate + H2O = 12-hydroxyoctadecanoate + (9Z)-octadecenoate + H(+)</text>
        <dbReference type="Rhea" id="RHEA:52060"/>
        <dbReference type="ChEBI" id="CHEBI:15377"/>
        <dbReference type="ChEBI" id="CHEBI:15378"/>
        <dbReference type="ChEBI" id="CHEBI:30823"/>
        <dbReference type="ChEBI" id="CHEBI:84201"/>
        <dbReference type="ChEBI" id="CHEBI:136302"/>
    </reaction>
    <physiologicalReaction direction="left-to-right" evidence="11">
        <dbReference type="Rhea" id="RHEA:52061"/>
    </physiologicalReaction>
</comment>
<evidence type="ECO:0000256" key="3">
    <source>
        <dbReference type="ARBA" id="ARBA00009300"/>
    </source>
</evidence>
<dbReference type="Proteomes" id="UP000014500">
    <property type="component" value="Unassembled WGS sequence"/>
</dbReference>
<protein>
    <recommendedName>
        <fullName evidence="20">Androgen-dependent TFPI-regulating protein</fullName>
    </recommendedName>
</protein>
<evidence type="ECO:0000256" key="14">
    <source>
        <dbReference type="ARBA" id="ARBA00049296"/>
    </source>
</evidence>
<evidence type="ECO:0000256" key="7">
    <source>
        <dbReference type="ARBA" id="ARBA00047368"/>
    </source>
</evidence>
<evidence type="ECO:0000256" key="11">
    <source>
        <dbReference type="ARBA" id="ARBA00048701"/>
    </source>
</evidence>
<evidence type="ECO:0000256" key="13">
    <source>
        <dbReference type="ARBA" id="ARBA00049221"/>
    </source>
</evidence>
<comment type="catalytic activity">
    <reaction evidence="15">
        <text>13-(9Z-hexadecenoyloxy)-octadecanoate + H2O = 13-hydroxy-octadecanoate + (9Z)-hexadecenoate + H(+)</text>
        <dbReference type="Rhea" id="RHEA:52076"/>
        <dbReference type="ChEBI" id="CHEBI:15377"/>
        <dbReference type="ChEBI" id="CHEBI:15378"/>
        <dbReference type="ChEBI" id="CHEBI:32372"/>
        <dbReference type="ChEBI" id="CHEBI:136304"/>
        <dbReference type="ChEBI" id="CHEBI:136315"/>
    </reaction>
    <physiologicalReaction direction="left-to-right" evidence="15">
        <dbReference type="Rhea" id="RHEA:52077"/>
    </physiologicalReaction>
</comment>
<comment type="catalytic activity">
    <reaction evidence="1">
        <text>9-(9Z-hexadecenoyloxy)-octadecanoate + H2O = (9Z)-hexadecenoate + 9-hydroxy-octadecanoate + H(+)</text>
        <dbReference type="Rhea" id="RHEA:52068"/>
        <dbReference type="ChEBI" id="CHEBI:15377"/>
        <dbReference type="ChEBI" id="CHEBI:15378"/>
        <dbReference type="ChEBI" id="CHEBI:32372"/>
        <dbReference type="ChEBI" id="CHEBI:136286"/>
        <dbReference type="ChEBI" id="CHEBI:136309"/>
    </reaction>
    <physiologicalReaction direction="left-to-right" evidence="1">
        <dbReference type="Rhea" id="RHEA:52069"/>
    </physiologicalReaction>
</comment>
<dbReference type="PANTHER" id="PTHR10989">
    <property type="entry name" value="ANDROGEN-INDUCED PROTEIN 1-RELATED"/>
    <property type="match status" value="1"/>
</dbReference>
<accession>T1JCY0</accession>
<comment type="catalytic activity">
    <reaction evidence="7">
        <text>12-hexadecanoyloxy-octadecanoate + H2O = 12-hydroxyoctadecanoate + hexadecanoate + H(+)</text>
        <dbReference type="Rhea" id="RHEA:52056"/>
        <dbReference type="ChEBI" id="CHEBI:7896"/>
        <dbReference type="ChEBI" id="CHEBI:15377"/>
        <dbReference type="ChEBI" id="CHEBI:15378"/>
        <dbReference type="ChEBI" id="CHEBI:83677"/>
        <dbReference type="ChEBI" id="CHEBI:84201"/>
    </reaction>
    <physiologicalReaction direction="left-to-right" evidence="7">
        <dbReference type="Rhea" id="RHEA:52057"/>
    </physiologicalReaction>
</comment>
<evidence type="ECO:0000256" key="1">
    <source>
        <dbReference type="ARBA" id="ARBA00000923"/>
    </source>
</evidence>
<comment type="catalytic activity">
    <reaction evidence="8">
        <text>13-octadecanoyloxy-octadecanoate + H2O = 13-hydroxy-octadecanoate + octadecanoate + H(+)</text>
        <dbReference type="Rhea" id="RHEA:52084"/>
        <dbReference type="ChEBI" id="CHEBI:15377"/>
        <dbReference type="ChEBI" id="CHEBI:15378"/>
        <dbReference type="ChEBI" id="CHEBI:25629"/>
        <dbReference type="ChEBI" id="CHEBI:136304"/>
        <dbReference type="ChEBI" id="CHEBI:136335"/>
    </reaction>
    <physiologicalReaction direction="left-to-right" evidence="8">
        <dbReference type="Rhea" id="RHEA:52085"/>
    </physiologicalReaction>
</comment>
<feature type="transmembrane region" description="Helical" evidence="17">
    <location>
        <begin position="190"/>
        <end position="207"/>
    </location>
</feature>
<evidence type="ECO:0000256" key="9">
    <source>
        <dbReference type="ARBA" id="ARBA00047863"/>
    </source>
</evidence>
<evidence type="ECO:0000256" key="10">
    <source>
        <dbReference type="ARBA" id="ARBA00048680"/>
    </source>
</evidence>
<comment type="catalytic activity">
    <reaction evidence="10">
        <text>12-octadecanoyloxy-octadecanoate + H2O = 12-hydroxyoctadecanoate + octadecanoate + H(+)</text>
        <dbReference type="Rhea" id="RHEA:52080"/>
        <dbReference type="ChEBI" id="CHEBI:15377"/>
        <dbReference type="ChEBI" id="CHEBI:15378"/>
        <dbReference type="ChEBI" id="CHEBI:25629"/>
        <dbReference type="ChEBI" id="CHEBI:84201"/>
        <dbReference type="ChEBI" id="CHEBI:136330"/>
    </reaction>
    <physiologicalReaction direction="left-to-right" evidence="10">
        <dbReference type="Rhea" id="RHEA:52081"/>
    </physiologicalReaction>
</comment>
<comment type="catalytic activity">
    <reaction evidence="12">
        <text>9-(9Z-octadecenoyloxy)-octadecanoate + H2O = 9-hydroxy-octadecanoate + (9Z)-octadecenoate + H(+)</text>
        <dbReference type="Rhea" id="RHEA:52048"/>
        <dbReference type="ChEBI" id="CHEBI:15377"/>
        <dbReference type="ChEBI" id="CHEBI:15378"/>
        <dbReference type="ChEBI" id="CHEBI:30823"/>
        <dbReference type="ChEBI" id="CHEBI:136282"/>
        <dbReference type="ChEBI" id="CHEBI:136286"/>
    </reaction>
    <physiologicalReaction direction="left-to-right" evidence="12">
        <dbReference type="Rhea" id="RHEA:52049"/>
    </physiologicalReaction>
</comment>
<name>T1JCY0_STRMM</name>
<keyword evidence="5 17" id="KW-1133">Transmembrane helix</keyword>
<evidence type="ECO:0000256" key="17">
    <source>
        <dbReference type="SAM" id="Phobius"/>
    </source>
</evidence>
<organism evidence="18 19">
    <name type="scientific">Strigamia maritima</name>
    <name type="common">European centipede</name>
    <name type="synonym">Geophilus maritimus</name>
    <dbReference type="NCBI Taxonomy" id="126957"/>
    <lineage>
        <taxon>Eukaryota</taxon>
        <taxon>Metazoa</taxon>
        <taxon>Ecdysozoa</taxon>
        <taxon>Arthropoda</taxon>
        <taxon>Myriapoda</taxon>
        <taxon>Chilopoda</taxon>
        <taxon>Pleurostigmophora</taxon>
        <taxon>Geophilomorpha</taxon>
        <taxon>Linotaeniidae</taxon>
        <taxon>Strigamia</taxon>
    </lineage>
</organism>
<evidence type="ECO:0000313" key="19">
    <source>
        <dbReference type="Proteomes" id="UP000014500"/>
    </source>
</evidence>
<feature type="transmembrane region" description="Helical" evidence="17">
    <location>
        <begin position="121"/>
        <end position="140"/>
    </location>
</feature>
<evidence type="ECO:0000313" key="18">
    <source>
        <dbReference type="EnsemblMetazoa" id="SMAR011651-PA"/>
    </source>
</evidence>
<comment type="similarity">
    <text evidence="3">Belongs to the AIG1 family.</text>
</comment>
<dbReference type="InterPro" id="IPR006838">
    <property type="entry name" value="ADTRP_AIG1"/>
</dbReference>
<dbReference type="GO" id="GO:0016020">
    <property type="term" value="C:membrane"/>
    <property type="evidence" value="ECO:0007669"/>
    <property type="project" value="InterPro"/>
</dbReference>
<dbReference type="PhylomeDB" id="T1JCY0"/>
<evidence type="ECO:0000256" key="12">
    <source>
        <dbReference type="ARBA" id="ARBA00048800"/>
    </source>
</evidence>
<evidence type="ECO:0000256" key="15">
    <source>
        <dbReference type="ARBA" id="ARBA00049322"/>
    </source>
</evidence>
<proteinExistence type="inferred from homology"/>
<dbReference type="AlphaFoldDB" id="T1JCY0"/>
<dbReference type="EMBL" id="JH432085">
    <property type="status" value="NOT_ANNOTATED_CDS"/>
    <property type="molecule type" value="Genomic_DNA"/>
</dbReference>
<dbReference type="eggNOG" id="KOG3989">
    <property type="taxonomic scope" value="Eukaryota"/>
</dbReference>
<evidence type="ECO:0000256" key="4">
    <source>
        <dbReference type="ARBA" id="ARBA00022692"/>
    </source>
</evidence>
<dbReference type="HOGENOM" id="CLU_073346_2_0_1"/>
<evidence type="ECO:0000256" key="5">
    <source>
        <dbReference type="ARBA" id="ARBA00022989"/>
    </source>
</evidence>
<evidence type="ECO:0000256" key="6">
    <source>
        <dbReference type="ARBA" id="ARBA00023136"/>
    </source>
</evidence>
<reference evidence="18" key="2">
    <citation type="submission" date="2015-02" db="UniProtKB">
        <authorList>
            <consortium name="EnsemblMetazoa"/>
        </authorList>
    </citation>
    <scope>IDENTIFICATION</scope>
</reference>
<comment type="catalytic activity">
    <reaction evidence="13">
        <text>9-octadecanoyloxy-octadecanoate + H2O = 9-hydroxy-octadecanoate + octadecanoate + H(+)</text>
        <dbReference type="Rhea" id="RHEA:52096"/>
        <dbReference type="ChEBI" id="CHEBI:15377"/>
        <dbReference type="ChEBI" id="CHEBI:15378"/>
        <dbReference type="ChEBI" id="CHEBI:25629"/>
        <dbReference type="ChEBI" id="CHEBI:136286"/>
        <dbReference type="ChEBI" id="CHEBI:136373"/>
    </reaction>
    <physiologicalReaction direction="left-to-right" evidence="13">
        <dbReference type="Rhea" id="RHEA:52097"/>
    </physiologicalReaction>
</comment>
<feature type="transmembrane region" description="Helical" evidence="17">
    <location>
        <begin position="46"/>
        <end position="69"/>
    </location>
</feature>
<comment type="catalytic activity">
    <reaction evidence="9">
        <text>9-hexadecanoyloxy-octadecanoate + H2O = 9-hydroxy-octadecanoate + hexadecanoate + H(+)</text>
        <dbReference type="Rhea" id="RHEA:52052"/>
        <dbReference type="ChEBI" id="CHEBI:7896"/>
        <dbReference type="ChEBI" id="CHEBI:15377"/>
        <dbReference type="ChEBI" id="CHEBI:15378"/>
        <dbReference type="ChEBI" id="CHEBI:83670"/>
        <dbReference type="ChEBI" id="CHEBI:136286"/>
    </reaction>
    <physiologicalReaction direction="left-to-right" evidence="9">
        <dbReference type="Rhea" id="RHEA:52053"/>
    </physiologicalReaction>
</comment>
<evidence type="ECO:0000256" key="16">
    <source>
        <dbReference type="ARBA" id="ARBA00049428"/>
    </source>
</evidence>
<keyword evidence="19" id="KW-1185">Reference proteome</keyword>
<reference evidence="19" key="1">
    <citation type="submission" date="2011-05" db="EMBL/GenBank/DDBJ databases">
        <authorList>
            <person name="Richards S.R."/>
            <person name="Qu J."/>
            <person name="Jiang H."/>
            <person name="Jhangiani S.N."/>
            <person name="Agravi P."/>
            <person name="Goodspeed R."/>
            <person name="Gross S."/>
            <person name="Mandapat C."/>
            <person name="Jackson L."/>
            <person name="Mathew T."/>
            <person name="Pu L."/>
            <person name="Thornton R."/>
            <person name="Saada N."/>
            <person name="Wilczek-Boney K.B."/>
            <person name="Lee S."/>
            <person name="Kovar C."/>
            <person name="Wu Y."/>
            <person name="Scherer S.E."/>
            <person name="Worley K.C."/>
            <person name="Muzny D.M."/>
            <person name="Gibbs R."/>
        </authorList>
    </citation>
    <scope>NUCLEOTIDE SEQUENCE</scope>
    <source>
        <strain evidence="19">Brora</strain>
    </source>
</reference>
<dbReference type="STRING" id="126957.T1JCY0"/>
<feature type="transmembrane region" description="Helical" evidence="17">
    <location>
        <begin position="152"/>
        <end position="178"/>
    </location>
</feature>
<dbReference type="EnsemblMetazoa" id="SMAR011651-RA">
    <property type="protein sequence ID" value="SMAR011651-PA"/>
    <property type="gene ID" value="SMAR011651"/>
</dbReference>
<dbReference type="GO" id="GO:0012505">
    <property type="term" value="C:endomembrane system"/>
    <property type="evidence" value="ECO:0007669"/>
    <property type="project" value="UniProtKB-SubCell"/>
</dbReference>
<dbReference type="Pfam" id="PF04750">
    <property type="entry name" value="Far-17a_AIG1"/>
    <property type="match status" value="1"/>
</dbReference>
<keyword evidence="6 17" id="KW-0472">Membrane</keyword>
<evidence type="ECO:0000256" key="8">
    <source>
        <dbReference type="ARBA" id="ARBA00047427"/>
    </source>
</evidence>
<feature type="transmembrane region" description="Helical" evidence="17">
    <location>
        <begin position="81"/>
        <end position="101"/>
    </location>
</feature>
<dbReference type="OMA" id="AFFPPWI"/>
<comment type="catalytic activity">
    <reaction evidence="16">
        <text>12-(9Z-hexadecenoyloxy)-octadecanoate + H2O = 12-hydroxyoctadecanoate + (9Z)-hexadecenoate + H(+)</text>
        <dbReference type="Rhea" id="RHEA:52072"/>
        <dbReference type="ChEBI" id="CHEBI:15377"/>
        <dbReference type="ChEBI" id="CHEBI:15378"/>
        <dbReference type="ChEBI" id="CHEBI:32372"/>
        <dbReference type="ChEBI" id="CHEBI:84201"/>
        <dbReference type="ChEBI" id="CHEBI:136312"/>
    </reaction>
    <physiologicalReaction direction="left-to-right" evidence="16">
        <dbReference type="Rhea" id="RHEA:52073"/>
    </physiologicalReaction>
</comment>
<evidence type="ECO:0000256" key="2">
    <source>
        <dbReference type="ARBA" id="ARBA00004127"/>
    </source>
</evidence>